<proteinExistence type="predicted"/>
<dbReference type="GO" id="GO:0003677">
    <property type="term" value="F:DNA binding"/>
    <property type="evidence" value="ECO:0007669"/>
    <property type="project" value="InterPro"/>
</dbReference>
<dbReference type="InterPro" id="IPR043928">
    <property type="entry name" value="DNVP"/>
</dbReference>
<dbReference type="EMBL" id="MK522038">
    <property type="protein sequence ID" value="QOR60413.1"/>
    <property type="molecule type" value="Genomic_DNA"/>
</dbReference>
<protein>
    <submittedName>
        <fullName evidence="1">Uncharacterized protein</fullName>
    </submittedName>
</protein>
<organism evidence="1">
    <name type="scientific">Bathycoccus sp. RCC716 virus 2</name>
    <dbReference type="NCBI Taxonomy" id="2530039"/>
    <lineage>
        <taxon>Viruses</taxon>
        <taxon>Varidnaviria</taxon>
        <taxon>Bamfordvirae</taxon>
        <taxon>Nucleocytoviricota</taxon>
        <taxon>Megaviricetes</taxon>
        <taxon>Algavirales</taxon>
        <taxon>Phycodnaviridae</taxon>
        <taxon>Prasinovirus</taxon>
    </lineage>
</organism>
<reference evidence="1" key="1">
    <citation type="submission" date="2019-02" db="EMBL/GenBank/DDBJ databases">
        <authorList>
            <person name="Bachy C."/>
            <person name="Yung C.-M."/>
            <person name="Roux S."/>
            <person name="Sullivan M.B."/>
            <person name="Worden A.Z."/>
        </authorList>
    </citation>
    <scope>NUCLEOTIDE SEQUENCE</scope>
    <source>
        <strain evidence="1">BII-V2</strain>
    </source>
</reference>
<dbReference type="GO" id="GO:0051276">
    <property type="term" value="P:chromosome organization"/>
    <property type="evidence" value="ECO:0007669"/>
    <property type="project" value="InterPro"/>
</dbReference>
<sequence>MQTFGSRAEVWHGVALKTTGGLEKKDLTQDKYGRILSKAARKAALARLKDEGKKHLVKVFKPKKTGFKLQPKEGSKAYERKIKKML</sequence>
<accession>A0A7S6NYF6</accession>
<dbReference type="Pfam" id="PF19060">
    <property type="entry name" value="DVNP"/>
    <property type="match status" value="1"/>
</dbReference>
<evidence type="ECO:0000313" key="1">
    <source>
        <dbReference type="EMBL" id="QOR60413.1"/>
    </source>
</evidence>
<name>A0A7S6NYF6_9PHYC</name>